<evidence type="ECO:0000313" key="2">
    <source>
        <dbReference type="EMBL" id="CAD8679665.1"/>
    </source>
</evidence>
<feature type="region of interest" description="Disordered" evidence="1">
    <location>
        <begin position="68"/>
        <end position="87"/>
    </location>
</feature>
<feature type="region of interest" description="Disordered" evidence="1">
    <location>
        <begin position="189"/>
        <end position="252"/>
    </location>
</feature>
<evidence type="ECO:0000256" key="1">
    <source>
        <dbReference type="SAM" id="MobiDB-lite"/>
    </source>
</evidence>
<sequence length="278" mass="31714">MADGPWMHQLNQQWTRERVRKEAFMQNQSFLNSLKADELAVKMGTYKSGVKATVPPYALTAVATSGAVPSASQLHPRPTTNPDSSYANLTTYQRSFQNLVPPPVKGPEYYARGRERHKNAIKESRRLERRPVKNTQRWDSLCEEESERSSQRSSQASRSRSTFSSTYASLPTFKRSSVPYDYSVEALPFGGPAPQRPRDYHSRTLSTPGVERGTHLGVNPRDDPLRPPKPEPVRGKGRYDLSKFTQEERKDMQRALCVPRDSFHISGFPPEVYKKQWK</sequence>
<accession>A0A7S0RJJ1</accession>
<proteinExistence type="predicted"/>
<organism evidence="2">
    <name type="scientific">Pyramimonas obovata</name>
    <dbReference type="NCBI Taxonomy" id="1411642"/>
    <lineage>
        <taxon>Eukaryota</taxon>
        <taxon>Viridiplantae</taxon>
        <taxon>Chlorophyta</taxon>
        <taxon>Pyramimonadophyceae</taxon>
        <taxon>Pyramimonadales</taxon>
        <taxon>Pyramimonadaceae</taxon>
        <taxon>Pyramimonas</taxon>
        <taxon>Pyramimonas incertae sedis</taxon>
    </lineage>
</organism>
<feature type="compositionally biased region" description="Basic and acidic residues" evidence="1">
    <location>
        <begin position="220"/>
        <end position="252"/>
    </location>
</feature>
<feature type="compositionally biased region" description="Polar residues" evidence="1">
    <location>
        <begin position="70"/>
        <end position="87"/>
    </location>
</feature>
<dbReference type="EMBL" id="HBFA01028986">
    <property type="protein sequence ID" value="CAD8679665.1"/>
    <property type="molecule type" value="Transcribed_RNA"/>
</dbReference>
<feature type="compositionally biased region" description="Low complexity" evidence="1">
    <location>
        <begin position="151"/>
        <end position="165"/>
    </location>
</feature>
<feature type="compositionally biased region" description="Basic and acidic residues" evidence="1">
    <location>
        <begin position="118"/>
        <end position="131"/>
    </location>
</feature>
<protein>
    <submittedName>
        <fullName evidence="2">Uncharacterized protein</fullName>
    </submittedName>
</protein>
<name>A0A7S0RJJ1_9CHLO</name>
<gene>
    <name evidence="2" type="ORF">POBO1169_LOCUS14663</name>
</gene>
<reference evidence="2" key="1">
    <citation type="submission" date="2021-01" db="EMBL/GenBank/DDBJ databases">
        <authorList>
            <person name="Corre E."/>
            <person name="Pelletier E."/>
            <person name="Niang G."/>
            <person name="Scheremetjew M."/>
            <person name="Finn R."/>
            <person name="Kale V."/>
            <person name="Holt S."/>
            <person name="Cochrane G."/>
            <person name="Meng A."/>
            <person name="Brown T."/>
            <person name="Cohen L."/>
        </authorList>
    </citation>
    <scope>NUCLEOTIDE SEQUENCE</scope>
    <source>
        <strain evidence="2">CCMP722</strain>
    </source>
</reference>
<dbReference type="AlphaFoldDB" id="A0A7S0RJJ1"/>
<feature type="region of interest" description="Disordered" evidence="1">
    <location>
        <begin position="96"/>
        <end position="165"/>
    </location>
</feature>